<protein>
    <submittedName>
        <fullName evidence="3">MarR family transcriptional regulator</fullName>
    </submittedName>
</protein>
<dbReference type="RefSeq" id="WP_225404590.1">
    <property type="nucleotide sequence ID" value="NZ_JAYJJR010000001.1"/>
</dbReference>
<dbReference type="InterPro" id="IPR000835">
    <property type="entry name" value="HTH_MarR-typ"/>
</dbReference>
<accession>A0ABU5XDJ5</accession>
<dbReference type="PANTHER" id="PTHR33164">
    <property type="entry name" value="TRANSCRIPTIONAL REGULATOR, MARR FAMILY"/>
    <property type="match status" value="1"/>
</dbReference>
<dbReference type="Proteomes" id="UP001299596">
    <property type="component" value="Unassembled WGS sequence"/>
</dbReference>
<dbReference type="InterPro" id="IPR036390">
    <property type="entry name" value="WH_DNA-bd_sf"/>
</dbReference>
<organism evidence="3 4">
    <name type="scientific">[Mycobacterium] crassicus</name>
    <dbReference type="NCBI Taxonomy" id="2872309"/>
    <lineage>
        <taxon>Bacteria</taxon>
        <taxon>Bacillati</taxon>
        <taxon>Actinomycetota</taxon>
        <taxon>Actinomycetes</taxon>
        <taxon>Mycobacteriales</taxon>
        <taxon>Mycobacteriaceae</taxon>
        <taxon>Mycolicibacter</taxon>
    </lineage>
</organism>
<evidence type="ECO:0000313" key="4">
    <source>
        <dbReference type="Proteomes" id="UP001299596"/>
    </source>
</evidence>
<evidence type="ECO:0000256" key="1">
    <source>
        <dbReference type="SAM" id="MobiDB-lite"/>
    </source>
</evidence>
<dbReference type="Gene3D" id="1.10.10.10">
    <property type="entry name" value="Winged helix-like DNA-binding domain superfamily/Winged helix DNA-binding domain"/>
    <property type="match status" value="1"/>
</dbReference>
<dbReference type="PANTHER" id="PTHR33164:SF99">
    <property type="entry name" value="MARR FAMILY REGULATORY PROTEIN"/>
    <property type="match status" value="1"/>
</dbReference>
<sequence>MSAAVSDQKSSDQKSSDQKLSDRQARAWGAYIGSSIHLETRLDELLRERTGLTLIDYHLLMLLAAAPDQRMRMSELADRMVFSRSRITYQIDSMTKRGLAVRESAPDDRRGYRAVLTATGLKTLQQATPEHASSVRELFLDDLNAEELACVERVFSRLGDRLSDERKVRS</sequence>
<dbReference type="InterPro" id="IPR039422">
    <property type="entry name" value="MarR/SlyA-like"/>
</dbReference>
<dbReference type="EMBL" id="JAYJJR010000001">
    <property type="protein sequence ID" value="MEB3019863.1"/>
    <property type="molecule type" value="Genomic_DNA"/>
</dbReference>
<evidence type="ECO:0000259" key="2">
    <source>
        <dbReference type="PROSITE" id="PS50995"/>
    </source>
</evidence>
<dbReference type="InterPro" id="IPR036388">
    <property type="entry name" value="WH-like_DNA-bd_sf"/>
</dbReference>
<reference evidence="3 4" key="1">
    <citation type="submission" date="2023-12" db="EMBL/GenBank/DDBJ databases">
        <title>Description of new species of Mycobacterium terrae complex isolated from sewage at the Sao Paulo Zoological Park Foundation in Brazil.</title>
        <authorList>
            <person name="Romagnoli C.L."/>
            <person name="Conceicao E.C."/>
            <person name="Machado E."/>
            <person name="Barreto L.B.P.F."/>
            <person name="Sharma A."/>
            <person name="Silva N.M."/>
            <person name="Marques L.E."/>
            <person name="Juliana M.A."/>
            <person name="Lourenco M.C.S."/>
            <person name="Digiampietri L.A."/>
            <person name="Suffys P.N."/>
            <person name="Viana-Niero C."/>
        </authorList>
    </citation>
    <scope>NUCLEOTIDE SEQUENCE [LARGE SCALE GENOMIC DNA]</scope>
    <source>
        <strain evidence="3 4">MYC098</strain>
    </source>
</reference>
<feature type="region of interest" description="Disordered" evidence="1">
    <location>
        <begin position="1"/>
        <end position="20"/>
    </location>
</feature>
<dbReference type="SMART" id="SM00347">
    <property type="entry name" value="HTH_MARR"/>
    <property type="match status" value="1"/>
</dbReference>
<keyword evidence="4" id="KW-1185">Reference proteome</keyword>
<proteinExistence type="predicted"/>
<dbReference type="PROSITE" id="PS50995">
    <property type="entry name" value="HTH_MARR_2"/>
    <property type="match status" value="1"/>
</dbReference>
<feature type="domain" description="HTH marR-type" evidence="2">
    <location>
        <begin position="1"/>
        <end position="160"/>
    </location>
</feature>
<gene>
    <name evidence="3" type="ORF">K6T79_02245</name>
</gene>
<feature type="compositionally biased region" description="Basic and acidic residues" evidence="1">
    <location>
        <begin position="9"/>
        <end position="20"/>
    </location>
</feature>
<evidence type="ECO:0000313" key="3">
    <source>
        <dbReference type="EMBL" id="MEB3019863.1"/>
    </source>
</evidence>
<dbReference type="PRINTS" id="PR00598">
    <property type="entry name" value="HTHMARR"/>
</dbReference>
<dbReference type="SUPFAM" id="SSF46785">
    <property type="entry name" value="Winged helix' DNA-binding domain"/>
    <property type="match status" value="1"/>
</dbReference>
<comment type="caution">
    <text evidence="3">The sequence shown here is derived from an EMBL/GenBank/DDBJ whole genome shotgun (WGS) entry which is preliminary data.</text>
</comment>
<name>A0ABU5XDJ5_9MYCO</name>
<dbReference type="Pfam" id="PF12802">
    <property type="entry name" value="MarR_2"/>
    <property type="match status" value="1"/>
</dbReference>